<keyword evidence="4" id="KW-0138">CF(0)</keyword>
<protein>
    <recommendedName>
        <fullName evidence="11">ATP synthase subunit a</fullName>
    </recommendedName>
</protein>
<evidence type="ECO:0000256" key="12">
    <source>
        <dbReference type="SAM" id="Phobius"/>
    </source>
</evidence>
<sequence>MMNNLFSIFDPSTSSLLSLNWMMLLSSMIMFPMSFWVSSSNFFISWKILFSKFFQEMKNNLNFNKIKYILFLNSFFFLILVSNLIGLLPYVFTCSSHLIFSMFLAFSFWISLILFGVLNKFNMMMYHMVPMGSPIFLSVFMVLIETISNLIRPITLSIRLTANMISGHLLIHLLSSIACFSNNLMVTTIPVMIILMMLETAVAVIQSFVFVTLISLYINEI</sequence>
<evidence type="ECO:0000256" key="6">
    <source>
        <dbReference type="ARBA" id="ARBA00022781"/>
    </source>
</evidence>
<evidence type="ECO:0000256" key="1">
    <source>
        <dbReference type="ARBA" id="ARBA00004141"/>
    </source>
</evidence>
<keyword evidence="3" id="KW-0813">Transport</keyword>
<dbReference type="PANTHER" id="PTHR11410">
    <property type="entry name" value="ATP SYNTHASE SUBUNIT A"/>
    <property type="match status" value="1"/>
</dbReference>
<keyword evidence="7 12" id="KW-1133">Transmembrane helix</keyword>
<feature type="transmembrane region" description="Helical" evidence="12">
    <location>
        <begin position="192"/>
        <end position="218"/>
    </location>
</feature>
<dbReference type="AlphaFoldDB" id="H9M739"/>
<evidence type="ECO:0000256" key="11">
    <source>
        <dbReference type="RuleBase" id="RU004450"/>
    </source>
</evidence>
<organism evidence="13">
    <name type="scientific">Bothriocroton undatum</name>
    <name type="common">goanna tick</name>
    <dbReference type="NCBI Taxonomy" id="65642"/>
    <lineage>
        <taxon>Eukaryota</taxon>
        <taxon>Metazoa</taxon>
        <taxon>Ecdysozoa</taxon>
        <taxon>Arthropoda</taxon>
        <taxon>Chelicerata</taxon>
        <taxon>Arachnida</taxon>
        <taxon>Acari</taxon>
        <taxon>Parasitiformes</taxon>
        <taxon>Ixodida</taxon>
        <taxon>Ixodoidea</taxon>
        <taxon>Ixodidae</taxon>
        <taxon>Bothriocrotoninae</taxon>
        <taxon>Bothriocroton</taxon>
    </lineage>
</organism>
<dbReference type="GO" id="GO:0046933">
    <property type="term" value="F:proton-transporting ATP synthase activity, rotational mechanism"/>
    <property type="evidence" value="ECO:0007669"/>
    <property type="project" value="TreeGrafter"/>
</dbReference>
<dbReference type="Gene3D" id="1.20.120.220">
    <property type="entry name" value="ATP synthase, F0 complex, subunit A"/>
    <property type="match status" value="1"/>
</dbReference>
<dbReference type="GO" id="GO:0045259">
    <property type="term" value="C:proton-transporting ATP synthase complex"/>
    <property type="evidence" value="ECO:0007669"/>
    <property type="project" value="UniProtKB-KW"/>
</dbReference>
<accession>H9M739</accession>
<dbReference type="GO" id="GO:0005743">
    <property type="term" value="C:mitochondrial inner membrane"/>
    <property type="evidence" value="ECO:0007669"/>
    <property type="project" value="UniProtKB-SubCell"/>
</dbReference>
<keyword evidence="5 12" id="KW-0812">Transmembrane</keyword>
<evidence type="ECO:0000256" key="8">
    <source>
        <dbReference type="ARBA" id="ARBA00023065"/>
    </source>
</evidence>
<keyword evidence="8" id="KW-0406">Ion transport</keyword>
<evidence type="ECO:0000256" key="5">
    <source>
        <dbReference type="ARBA" id="ARBA00022692"/>
    </source>
</evidence>
<dbReference type="InterPro" id="IPR023011">
    <property type="entry name" value="ATP_synth_F0_asu_AS"/>
</dbReference>
<dbReference type="SUPFAM" id="SSF81336">
    <property type="entry name" value="F1F0 ATP synthase subunit A"/>
    <property type="match status" value="1"/>
</dbReference>
<evidence type="ECO:0000256" key="7">
    <source>
        <dbReference type="ARBA" id="ARBA00022989"/>
    </source>
</evidence>
<keyword evidence="10" id="KW-0066">ATP synthesis</keyword>
<dbReference type="PRINTS" id="PR00123">
    <property type="entry name" value="ATPASEA"/>
</dbReference>
<feature type="transmembrane region" description="Helical" evidence="12">
    <location>
        <begin position="70"/>
        <end position="92"/>
    </location>
</feature>
<feature type="transmembrane region" description="Helical" evidence="12">
    <location>
        <begin position="125"/>
        <end position="144"/>
    </location>
</feature>
<dbReference type="PROSITE" id="PS00449">
    <property type="entry name" value="ATPASE_A"/>
    <property type="match status" value="1"/>
</dbReference>
<comment type="subcellular location">
    <subcellularLocation>
        <location evidence="1">Membrane</location>
        <topology evidence="1">Multi-pass membrane protein</topology>
    </subcellularLocation>
    <subcellularLocation>
        <location evidence="11">Mitochondrion inner membrane</location>
        <topology evidence="11">Multi-pass membrane protein</topology>
    </subcellularLocation>
</comment>
<reference evidence="13" key="1">
    <citation type="journal article" date="2012" name="Mol. Phylogenet. Evol.">
        <title>Phylogenetic analysis of ticks (Acari: Ixodida) using mitochondrial genomes and nuclear rRNA genes indicates that the genus Amblyomma is polyphyletic.</title>
        <authorList>
            <person name="Burger T.D."/>
            <person name="Shao R."/>
            <person name="Beati L."/>
            <person name="Miller H."/>
            <person name="Barker S.C."/>
        </authorList>
    </citation>
    <scope>NUCLEOTIDE SEQUENCE</scope>
</reference>
<proteinExistence type="inferred from homology"/>
<evidence type="ECO:0000313" key="13">
    <source>
        <dbReference type="EMBL" id="AET63056.1"/>
    </source>
</evidence>
<evidence type="ECO:0000256" key="3">
    <source>
        <dbReference type="ARBA" id="ARBA00022448"/>
    </source>
</evidence>
<dbReference type="InterPro" id="IPR045083">
    <property type="entry name" value="ATP_synth_F0_asu_bact/mt"/>
</dbReference>
<feature type="transmembrane region" description="Helical" evidence="12">
    <location>
        <begin position="98"/>
        <end position="118"/>
    </location>
</feature>
<keyword evidence="13" id="KW-0496">Mitochondrion</keyword>
<geneLocation type="mitochondrion" evidence="13"/>
<dbReference type="Pfam" id="PF00119">
    <property type="entry name" value="ATP-synt_A"/>
    <property type="match status" value="1"/>
</dbReference>
<feature type="transmembrane region" description="Helical" evidence="12">
    <location>
        <begin position="156"/>
        <end position="180"/>
    </location>
</feature>
<dbReference type="PANTHER" id="PTHR11410:SF0">
    <property type="entry name" value="ATP SYNTHASE SUBUNIT A"/>
    <property type="match status" value="1"/>
</dbReference>
<keyword evidence="9 12" id="KW-0472">Membrane</keyword>
<dbReference type="InterPro" id="IPR000568">
    <property type="entry name" value="ATP_synth_F0_asu"/>
</dbReference>
<dbReference type="EMBL" id="JN863728">
    <property type="protein sequence ID" value="AET63056.1"/>
    <property type="molecule type" value="Genomic_DNA"/>
</dbReference>
<dbReference type="CTD" id="4508"/>
<feature type="transmembrane region" description="Helical" evidence="12">
    <location>
        <begin position="20"/>
        <end position="49"/>
    </location>
</feature>
<evidence type="ECO:0000256" key="10">
    <source>
        <dbReference type="ARBA" id="ARBA00023310"/>
    </source>
</evidence>
<gene>
    <name evidence="13" type="primary">ATP6</name>
</gene>
<evidence type="ECO:0000256" key="9">
    <source>
        <dbReference type="ARBA" id="ARBA00023136"/>
    </source>
</evidence>
<evidence type="ECO:0000256" key="2">
    <source>
        <dbReference type="ARBA" id="ARBA00006810"/>
    </source>
</evidence>
<comment type="similarity">
    <text evidence="2">Belongs to the ATPase A chain family.</text>
</comment>
<dbReference type="InterPro" id="IPR035908">
    <property type="entry name" value="F0_ATP_A_sf"/>
</dbReference>
<dbReference type="RefSeq" id="YP_006234408.1">
    <property type="nucleotide sequence ID" value="NC_017757.1"/>
</dbReference>
<dbReference type="GeneID" id="12354587"/>
<keyword evidence="6" id="KW-0375">Hydrogen ion transport</keyword>
<dbReference type="NCBIfam" id="TIGR01131">
    <property type="entry name" value="ATP_synt_6_or_A"/>
    <property type="match status" value="1"/>
</dbReference>
<dbReference type="CDD" id="cd00310">
    <property type="entry name" value="ATP-synt_Fo_a_6"/>
    <property type="match status" value="1"/>
</dbReference>
<name>H9M739_9ACAR</name>
<evidence type="ECO:0000256" key="4">
    <source>
        <dbReference type="ARBA" id="ARBA00022547"/>
    </source>
</evidence>